<evidence type="ECO:0000256" key="6">
    <source>
        <dbReference type="ARBA" id="ARBA00022490"/>
    </source>
</evidence>
<dbReference type="GO" id="GO:0036064">
    <property type="term" value="C:ciliary basal body"/>
    <property type="evidence" value="ECO:0007669"/>
    <property type="project" value="TreeGrafter"/>
</dbReference>
<evidence type="ECO:0000256" key="11">
    <source>
        <dbReference type="SAM" id="MobiDB-lite"/>
    </source>
</evidence>
<accession>A0A9Q1BQZ9</accession>
<evidence type="ECO:0000256" key="5">
    <source>
        <dbReference type="ARBA" id="ARBA00022015"/>
    </source>
</evidence>
<comment type="caution">
    <text evidence="12">The sequence shown here is derived from an EMBL/GenBank/DDBJ whole genome shotgun (WGS) entry which is preliminary data.</text>
</comment>
<dbReference type="OrthoDB" id="2163581at2759"/>
<dbReference type="InterPro" id="IPR029412">
    <property type="entry name" value="CEP19"/>
</dbReference>
<keyword evidence="7" id="KW-0970">Cilium biogenesis/degradation</keyword>
<evidence type="ECO:0000313" key="12">
    <source>
        <dbReference type="EMBL" id="KAJ8031025.1"/>
    </source>
</evidence>
<dbReference type="Proteomes" id="UP001152320">
    <property type="component" value="Chromosome 13"/>
</dbReference>
<dbReference type="GO" id="GO:0000922">
    <property type="term" value="C:spindle pole"/>
    <property type="evidence" value="ECO:0007669"/>
    <property type="project" value="TreeGrafter"/>
</dbReference>
<reference evidence="12" key="1">
    <citation type="submission" date="2021-10" db="EMBL/GenBank/DDBJ databases">
        <title>Tropical sea cucumber genome reveals ecological adaptation and Cuvierian tubules defense mechanism.</title>
        <authorList>
            <person name="Chen T."/>
        </authorList>
    </citation>
    <scope>NUCLEOTIDE SEQUENCE</scope>
    <source>
        <strain evidence="12">Nanhai2018</strain>
        <tissue evidence="12">Muscle</tissue>
    </source>
</reference>
<dbReference type="GO" id="GO:0005814">
    <property type="term" value="C:centriole"/>
    <property type="evidence" value="ECO:0007669"/>
    <property type="project" value="UniProtKB-SubCell"/>
</dbReference>
<evidence type="ECO:0000256" key="8">
    <source>
        <dbReference type="ARBA" id="ARBA00023069"/>
    </source>
</evidence>
<evidence type="ECO:0000256" key="10">
    <source>
        <dbReference type="ARBA" id="ARBA00023273"/>
    </source>
</evidence>
<evidence type="ECO:0000256" key="2">
    <source>
        <dbReference type="ARBA" id="ARBA00004120"/>
    </source>
</evidence>
<feature type="region of interest" description="Disordered" evidence="11">
    <location>
        <begin position="121"/>
        <end position="166"/>
    </location>
</feature>
<dbReference type="Pfam" id="PF14933">
    <property type="entry name" value="CEP19"/>
    <property type="match status" value="1"/>
</dbReference>
<keyword evidence="9" id="KW-0206">Cytoskeleton</keyword>
<keyword evidence="13" id="KW-1185">Reference proteome</keyword>
<dbReference type="PANTHER" id="PTHR31539">
    <property type="entry name" value="CENTROSOMAL PROTEIN OF 19K CEP19"/>
    <property type="match status" value="1"/>
</dbReference>
<feature type="compositionally biased region" description="Basic and acidic residues" evidence="11">
    <location>
        <begin position="121"/>
        <end position="146"/>
    </location>
</feature>
<comment type="subcellular location">
    <subcellularLocation>
        <location evidence="2">Cytoplasm</location>
        <location evidence="2">Cytoskeleton</location>
        <location evidence="2">Cilium basal body</location>
    </subcellularLocation>
    <subcellularLocation>
        <location evidence="1">Cytoplasm</location>
        <location evidence="1">Cytoskeleton</location>
        <location evidence="1">Microtubule organizing center</location>
        <location evidence="1">Centrosome</location>
        <location evidence="1">Centriole</location>
    </subcellularLocation>
    <subcellularLocation>
        <location evidence="3">Cytoplasm</location>
        <location evidence="3">Cytoskeleton</location>
        <location evidence="3">Spindle</location>
    </subcellularLocation>
</comment>
<dbReference type="GO" id="GO:0097712">
    <property type="term" value="P:vesicle targeting, trans-Golgi to periciliary membrane compartment"/>
    <property type="evidence" value="ECO:0007669"/>
    <property type="project" value="TreeGrafter"/>
</dbReference>
<organism evidence="12 13">
    <name type="scientific">Holothuria leucospilota</name>
    <name type="common">Black long sea cucumber</name>
    <name type="synonym">Mertensiothuria leucospilota</name>
    <dbReference type="NCBI Taxonomy" id="206669"/>
    <lineage>
        <taxon>Eukaryota</taxon>
        <taxon>Metazoa</taxon>
        <taxon>Echinodermata</taxon>
        <taxon>Eleutherozoa</taxon>
        <taxon>Echinozoa</taxon>
        <taxon>Holothuroidea</taxon>
        <taxon>Aspidochirotacea</taxon>
        <taxon>Aspidochirotida</taxon>
        <taxon>Holothuriidae</taxon>
        <taxon>Holothuria</taxon>
    </lineage>
</organism>
<dbReference type="EMBL" id="JAIZAY010000013">
    <property type="protein sequence ID" value="KAJ8031025.1"/>
    <property type="molecule type" value="Genomic_DNA"/>
</dbReference>
<dbReference type="AlphaFoldDB" id="A0A9Q1BQZ9"/>
<name>A0A9Q1BQZ9_HOLLE</name>
<keyword evidence="8" id="KW-0969">Cilium</keyword>
<protein>
    <recommendedName>
        <fullName evidence="5">Centrosomal protein of 19 kDa</fullName>
    </recommendedName>
</protein>
<evidence type="ECO:0000256" key="3">
    <source>
        <dbReference type="ARBA" id="ARBA00004186"/>
    </source>
</evidence>
<gene>
    <name evidence="12" type="ORF">HOLleu_27617</name>
</gene>
<evidence type="ECO:0000256" key="9">
    <source>
        <dbReference type="ARBA" id="ARBA00023212"/>
    </source>
</evidence>
<evidence type="ECO:0000256" key="1">
    <source>
        <dbReference type="ARBA" id="ARBA00004114"/>
    </source>
</evidence>
<evidence type="ECO:0000256" key="7">
    <source>
        <dbReference type="ARBA" id="ARBA00022794"/>
    </source>
</evidence>
<dbReference type="GO" id="GO:0005813">
    <property type="term" value="C:centrosome"/>
    <property type="evidence" value="ECO:0007669"/>
    <property type="project" value="TreeGrafter"/>
</dbReference>
<keyword evidence="10" id="KW-0966">Cell projection</keyword>
<keyword evidence="6" id="KW-0963">Cytoplasm</keyword>
<dbReference type="PANTHER" id="PTHR31539:SF1">
    <property type="entry name" value="CENTROSOMAL PROTEIN OF 19 KDA"/>
    <property type="match status" value="1"/>
</dbReference>
<dbReference type="GO" id="GO:0034454">
    <property type="term" value="P:microtubule anchoring at centrosome"/>
    <property type="evidence" value="ECO:0007669"/>
    <property type="project" value="TreeGrafter"/>
</dbReference>
<proteinExistence type="inferred from homology"/>
<evidence type="ECO:0000256" key="4">
    <source>
        <dbReference type="ARBA" id="ARBA00009371"/>
    </source>
</evidence>
<sequence length="166" mass="19146">MSIKPIKCGIKVEPPALVLTYVDEKSGKKRQRSMPLRNFTTRSGVSRVVDDLKSNPRHKKYLEKVPNLQVEKLLRVIQERLRGLSLDDSLSKVKDELKINPEENLNQLDDDELKKKKRIMDETFEKNRKKPDDPDFVYDKEVDFDKGGPPIESSGWDSGSDSDLDF</sequence>
<comment type="similarity">
    <text evidence="4">Belongs to the CEP19 family.</text>
</comment>
<evidence type="ECO:0000313" key="13">
    <source>
        <dbReference type="Proteomes" id="UP001152320"/>
    </source>
</evidence>